<dbReference type="Proteomes" id="UP001642540">
    <property type="component" value="Unassembled WGS sequence"/>
</dbReference>
<dbReference type="InterPro" id="IPR001810">
    <property type="entry name" value="F-box_dom"/>
</dbReference>
<evidence type="ECO:0000313" key="4">
    <source>
        <dbReference type="Proteomes" id="UP001642540"/>
    </source>
</evidence>
<evidence type="ECO:0000256" key="1">
    <source>
        <dbReference type="SAM" id="MobiDB-lite"/>
    </source>
</evidence>
<comment type="caution">
    <text evidence="3">The sequence shown here is derived from an EMBL/GenBank/DDBJ whole genome shotgun (WGS) entry which is preliminary data.</text>
</comment>
<proteinExistence type="predicted"/>
<dbReference type="SUPFAM" id="SSF52047">
    <property type="entry name" value="RNI-like"/>
    <property type="match status" value="1"/>
</dbReference>
<gene>
    <name evidence="3" type="ORF">ODALV1_LOCUS4709</name>
</gene>
<dbReference type="PROSITE" id="PS50181">
    <property type="entry name" value="FBOX"/>
    <property type="match status" value="1"/>
</dbReference>
<name>A0ABP1PWZ6_9HEXA</name>
<protein>
    <recommendedName>
        <fullName evidence="2">F-box domain-containing protein</fullName>
    </recommendedName>
</protein>
<organism evidence="3 4">
    <name type="scientific">Orchesella dallaii</name>
    <dbReference type="NCBI Taxonomy" id="48710"/>
    <lineage>
        <taxon>Eukaryota</taxon>
        <taxon>Metazoa</taxon>
        <taxon>Ecdysozoa</taxon>
        <taxon>Arthropoda</taxon>
        <taxon>Hexapoda</taxon>
        <taxon>Collembola</taxon>
        <taxon>Entomobryomorpha</taxon>
        <taxon>Entomobryoidea</taxon>
        <taxon>Orchesellidae</taxon>
        <taxon>Orchesellinae</taxon>
        <taxon>Orchesella</taxon>
    </lineage>
</organism>
<evidence type="ECO:0000259" key="2">
    <source>
        <dbReference type="PROSITE" id="PS50181"/>
    </source>
</evidence>
<feature type="domain" description="F-box" evidence="2">
    <location>
        <begin position="125"/>
        <end position="180"/>
    </location>
</feature>
<feature type="region of interest" description="Disordered" evidence="1">
    <location>
        <begin position="68"/>
        <end position="94"/>
    </location>
</feature>
<evidence type="ECO:0000313" key="3">
    <source>
        <dbReference type="EMBL" id="CAL8080687.1"/>
    </source>
</evidence>
<reference evidence="3 4" key="1">
    <citation type="submission" date="2024-08" db="EMBL/GenBank/DDBJ databases">
        <authorList>
            <person name="Cucini C."/>
            <person name="Frati F."/>
        </authorList>
    </citation>
    <scope>NUCLEOTIDE SEQUENCE [LARGE SCALE GENOMIC DNA]</scope>
</reference>
<accession>A0ABP1PWZ6</accession>
<dbReference type="Pfam" id="PF00646">
    <property type="entry name" value="F-box"/>
    <property type="match status" value="1"/>
</dbReference>
<sequence>MDQEKAAGKPSPVAKKSCTKGALKDLKKKLQYNGLANNDCTASTSKSAIENDGTAGCSTDGDYVSVGGLNQSDSEVNNSHNIGNGSRQQFQQSLTDTDDELIPCTPKKARVEFRSDILQSPRKMCPTQLVLPKNVTNKILQYLTPLEQLSLRRVCKSTYDWVFREEKDITLWEEEKWRNYNLTISGEGVKTFESVTKMGLPITRYTFDIEGAFLYEDEFLDNFLISVGMRVKDLTLQKFFMFQDSNEYKMFQSLHNLEKLTLNNLVVSEMSTSAPPNPCPSTLKNLQVLKINYEITAPEDNALIRPKSWDLTWSMLHDCKRLLYFRFPRVHEMKVSRSHTGIFAPLMDYVEMRLRLGGISIEYLDLKHFGDTDSLYINRFMELLRKCHSKDIKLKNINAQVVQQVFDEDEITDKKLAFCENIVSLINYRPFVETAPLRNLQKITIDVVPSATGYVTLGRDYKRIFWPSLHTIKINDTFQERDYRIQELWQIIQEDLYGLNASGINRRSVKYIAINSPRFPYFLSEGRLAQKFTLVTKLKISSWYRDDKRATLNKRLVAIWKKLKLEELVIEKCPKLNDNSFIGDEEDEEQLEPAFLKLAPSLKVCTIDLDGTRLTDRCFVDVFSRMKFKTLILLSTRPVDISEAALLRMLNGEFGKCIERFPFDTWSTSKISPDRFKRLGRKFRSML</sequence>
<dbReference type="EMBL" id="CAXLJM020000014">
    <property type="protein sequence ID" value="CAL8080687.1"/>
    <property type="molecule type" value="Genomic_DNA"/>
</dbReference>
<keyword evidence="4" id="KW-1185">Reference proteome</keyword>